<dbReference type="GO" id="GO:0005524">
    <property type="term" value="F:ATP binding"/>
    <property type="evidence" value="ECO:0007669"/>
    <property type="project" value="UniProtKB-KW"/>
</dbReference>
<evidence type="ECO:0000259" key="16">
    <source>
        <dbReference type="Pfam" id="PF00006"/>
    </source>
</evidence>
<evidence type="ECO:0000256" key="10">
    <source>
        <dbReference type="ARBA" id="ARBA00023136"/>
    </source>
</evidence>
<feature type="domain" description="ATPase F1/V1/A1 complex alpha/beta subunit nucleotide-binding" evidence="16">
    <location>
        <begin position="212"/>
        <end position="397"/>
    </location>
</feature>
<dbReference type="InterPro" id="IPR020546">
    <property type="entry name" value="ATP_synth_F1_dsu/esu_N"/>
</dbReference>
<evidence type="ECO:0000256" key="6">
    <source>
        <dbReference type="ARBA" id="ARBA00022781"/>
    </source>
</evidence>
<dbReference type="Pfam" id="PF00006">
    <property type="entry name" value="ATP-synt_ab"/>
    <property type="match status" value="1"/>
</dbReference>
<keyword evidence="4" id="KW-0813">Transport</keyword>
<evidence type="ECO:0000256" key="3">
    <source>
        <dbReference type="ARBA" id="ARBA00008936"/>
    </source>
</evidence>
<dbReference type="InterPro" id="IPR005722">
    <property type="entry name" value="ATP_synth_F1_bsu"/>
</dbReference>
<dbReference type="InterPro" id="IPR027417">
    <property type="entry name" value="P-loop_NTPase"/>
</dbReference>
<sequence>MDHNLNSEILREQFRFYLSLILMSNEMQNDQNKNSAARRIRDREKFGKINGLIPPQSETPQDNFTENVIETTMENLDQREHHQRQMKAVNNHHHPVGIYFTLSPTPLDKPLQKRLWKRRARKLELDAESERNAVATTVAVTGLCTLANHFEKLHIITAPIIWLVNLIGHLTGAKAPIMITKVVSYKKATYFTVGVQMQYQVAFMVFIAGVNNNIAKAHGGVSVFAGVGERTREGNDLYQEMCESKVIDTANLANSKVALVYGQMNEPPGARMRVGLTALTMAEYFRDVNNQDVLLFVDNIFRFVQAGSEVSALLGRMPSAVGYQPTLSTEMGSLQERITSTKTGSITSIQAVYVPADDLTDPAPATTFAHLDATTVLSRNLAAKGIYPAVDPLDSTSTMLQPWILGDDHYDTAQGVKQTLQRYKELQDIIAILGLDELSEEDRLTVARARKVERFLSQPFFVAEVFTGSPDRIFFKEEADELLLPTNTGYIGILKDHAPLVTGLDNGVLGVRQGTTWRFLALLGGFGVIKEGRVNILCRDIQDASEINLEEAEQLAATAKESMTKSDSKKGYIENQLKFDRETARVAAAKMYKESAGGSPVFGN</sequence>
<feature type="domain" description="ATP synthase A/B type C-terminal" evidence="18">
    <location>
        <begin position="406"/>
        <end position="464"/>
    </location>
</feature>
<dbReference type="Proteomes" id="UP000195557">
    <property type="component" value="Unassembled WGS sequence"/>
</dbReference>
<evidence type="ECO:0000256" key="15">
    <source>
        <dbReference type="SAM" id="Coils"/>
    </source>
</evidence>
<accession>A0A1Y5I4J0</accession>
<keyword evidence="11" id="KW-0139">CF(1)</keyword>
<dbReference type="InterPro" id="IPR020003">
    <property type="entry name" value="ATPase_a/bsu_AS"/>
</dbReference>
<evidence type="ECO:0000256" key="5">
    <source>
        <dbReference type="ARBA" id="ARBA00022741"/>
    </source>
</evidence>
<dbReference type="CDD" id="cd12152">
    <property type="entry name" value="F1-ATPase_delta"/>
    <property type="match status" value="1"/>
</dbReference>
<keyword evidence="7" id="KW-0067">ATP-binding</keyword>
<evidence type="ECO:0000256" key="7">
    <source>
        <dbReference type="ARBA" id="ARBA00022840"/>
    </source>
</evidence>
<dbReference type="GO" id="GO:0045259">
    <property type="term" value="C:proton-transporting ATP synthase complex"/>
    <property type="evidence" value="ECO:0007669"/>
    <property type="project" value="UniProtKB-KW"/>
</dbReference>
<organism evidence="19">
    <name type="scientific">Ostreococcus tauri</name>
    <name type="common">Marine green alga</name>
    <dbReference type="NCBI Taxonomy" id="70448"/>
    <lineage>
        <taxon>Eukaryota</taxon>
        <taxon>Viridiplantae</taxon>
        <taxon>Chlorophyta</taxon>
        <taxon>Mamiellophyceae</taxon>
        <taxon>Mamiellales</taxon>
        <taxon>Bathycoccaceae</taxon>
        <taxon>Ostreococcus</taxon>
    </lineage>
</organism>
<dbReference type="Pfam" id="PF22919">
    <property type="entry name" value="ATP-synt_VA_C"/>
    <property type="match status" value="1"/>
</dbReference>
<keyword evidence="12" id="KW-0066">ATP synthesis</keyword>
<proteinExistence type="inferred from homology"/>
<dbReference type="CDD" id="cd01133">
    <property type="entry name" value="F1-ATPase_beta_CD"/>
    <property type="match status" value="1"/>
</dbReference>
<evidence type="ECO:0000256" key="12">
    <source>
        <dbReference type="ARBA" id="ARBA00023310"/>
    </source>
</evidence>
<evidence type="ECO:0000259" key="17">
    <source>
        <dbReference type="Pfam" id="PF02823"/>
    </source>
</evidence>
<dbReference type="CDD" id="cd18110">
    <property type="entry name" value="ATP-synt_F1_beta_C"/>
    <property type="match status" value="1"/>
</dbReference>
<dbReference type="InterPro" id="IPR000194">
    <property type="entry name" value="ATPase_F1/V1/A1_a/bsu_nucl-bd"/>
</dbReference>
<evidence type="ECO:0000259" key="18">
    <source>
        <dbReference type="Pfam" id="PF22919"/>
    </source>
</evidence>
<reference evidence="19" key="1">
    <citation type="submission" date="2017-04" db="EMBL/GenBank/DDBJ databases">
        <title>Population genomics of picophytoplankton unveils novel chromosome hypervariability.</title>
        <authorList>
            <consortium name="DOE Joint Genome Institute"/>
            <person name="Blanc-Mathieu R."/>
            <person name="Krasovec M."/>
            <person name="Hebrard M."/>
            <person name="Yau S."/>
            <person name="Desgranges E."/>
            <person name="Martin J."/>
            <person name="Schackwitz W."/>
            <person name="Kuo A."/>
            <person name="Salin G."/>
            <person name="Donnadieu C."/>
            <person name="Desdevises Y."/>
            <person name="Sanchez-Ferandin S."/>
            <person name="Moreau H."/>
            <person name="Rivals E."/>
            <person name="Grigoriev I.V."/>
            <person name="Grimsley N."/>
            <person name="Eyre-Walker A."/>
            <person name="Piganeau G."/>
        </authorList>
    </citation>
    <scope>NUCLEOTIDE SEQUENCE [LARGE SCALE GENOMIC DNA]</scope>
    <source>
        <strain evidence="19">RCC 1115</strain>
    </source>
</reference>
<evidence type="ECO:0000256" key="4">
    <source>
        <dbReference type="ARBA" id="ARBA00022448"/>
    </source>
</evidence>
<dbReference type="GO" id="GO:0016787">
    <property type="term" value="F:hydrolase activity"/>
    <property type="evidence" value="ECO:0007669"/>
    <property type="project" value="UniProtKB-KW"/>
</dbReference>
<dbReference type="Gene3D" id="3.40.50.12240">
    <property type="match status" value="1"/>
</dbReference>
<dbReference type="GO" id="GO:0042776">
    <property type="term" value="P:proton motive force-driven mitochondrial ATP synthesis"/>
    <property type="evidence" value="ECO:0007669"/>
    <property type="project" value="TreeGrafter"/>
</dbReference>
<evidence type="ECO:0000256" key="2">
    <source>
        <dbReference type="ARBA" id="ARBA00005712"/>
    </source>
</evidence>
<comment type="similarity">
    <text evidence="2">Belongs to the ATPase epsilon chain family.</text>
</comment>
<dbReference type="GO" id="GO:0005739">
    <property type="term" value="C:mitochondrion"/>
    <property type="evidence" value="ECO:0007669"/>
    <property type="project" value="GOC"/>
</dbReference>
<evidence type="ECO:0000313" key="19">
    <source>
        <dbReference type="EMBL" id="OUS44436.1"/>
    </source>
</evidence>
<evidence type="ECO:0000256" key="11">
    <source>
        <dbReference type="ARBA" id="ARBA00023196"/>
    </source>
</evidence>
<gene>
    <name evidence="19" type="ORF">BE221DRAFT_173548</name>
</gene>
<evidence type="ECO:0000256" key="13">
    <source>
        <dbReference type="ARBA" id="ARBA00042624"/>
    </source>
</evidence>
<feature type="coiled-coil region" evidence="15">
    <location>
        <begin position="542"/>
        <end position="569"/>
    </location>
</feature>
<keyword evidence="5" id="KW-0547">Nucleotide-binding</keyword>
<comment type="similarity">
    <text evidence="3">Belongs to the ATPase alpha/beta chains family.</text>
</comment>
<dbReference type="PROSITE" id="PS00152">
    <property type="entry name" value="ATPASE_ALPHA_BETA"/>
    <property type="match status" value="1"/>
</dbReference>
<keyword evidence="15" id="KW-0175">Coiled coil</keyword>
<evidence type="ECO:0000256" key="1">
    <source>
        <dbReference type="ARBA" id="ARBA00004370"/>
    </source>
</evidence>
<dbReference type="NCBIfam" id="TIGR01039">
    <property type="entry name" value="atpD"/>
    <property type="match status" value="1"/>
</dbReference>
<dbReference type="InterPro" id="IPR050053">
    <property type="entry name" value="ATPase_alpha/beta_chains"/>
</dbReference>
<name>A0A1Y5I4J0_OSTTA</name>
<dbReference type="PANTHER" id="PTHR15184:SF71">
    <property type="entry name" value="ATP SYNTHASE SUBUNIT BETA, MITOCHONDRIAL"/>
    <property type="match status" value="1"/>
</dbReference>
<keyword evidence="6" id="KW-0375">Hydrogen ion transport</keyword>
<dbReference type="SUPFAM" id="SSF52540">
    <property type="entry name" value="P-loop containing nucleoside triphosphate hydrolases"/>
    <property type="match status" value="1"/>
</dbReference>
<dbReference type="SUPFAM" id="SSF47917">
    <property type="entry name" value="C-terminal domain of alpha and beta subunits of F1 ATP synthase"/>
    <property type="match status" value="1"/>
</dbReference>
<dbReference type="AlphaFoldDB" id="A0A1Y5I4J0"/>
<keyword evidence="8" id="KW-1278">Translocase</keyword>
<dbReference type="HAMAP" id="MF_00530">
    <property type="entry name" value="ATP_synth_epsil_bac"/>
    <property type="match status" value="1"/>
</dbReference>
<dbReference type="PANTHER" id="PTHR15184">
    <property type="entry name" value="ATP SYNTHASE"/>
    <property type="match status" value="1"/>
</dbReference>
<dbReference type="EMBL" id="KZ155821">
    <property type="protein sequence ID" value="OUS44436.1"/>
    <property type="molecule type" value="Genomic_DNA"/>
</dbReference>
<dbReference type="InterPro" id="IPR036771">
    <property type="entry name" value="ATPsynth_dsu/esu_N"/>
</dbReference>
<dbReference type="SUPFAM" id="SSF51344">
    <property type="entry name" value="Epsilon subunit of F1F0-ATP synthase N-terminal domain"/>
    <property type="match status" value="1"/>
</dbReference>
<keyword evidence="10" id="KW-0472">Membrane</keyword>
<evidence type="ECO:0000256" key="14">
    <source>
        <dbReference type="ARBA" id="ARBA00042742"/>
    </source>
</evidence>
<comment type="subcellular location">
    <subcellularLocation>
        <location evidence="1">Membrane</location>
    </subcellularLocation>
</comment>
<dbReference type="NCBIfam" id="TIGR01216">
    <property type="entry name" value="ATP_synt_epsi"/>
    <property type="match status" value="1"/>
</dbReference>
<dbReference type="InterPro" id="IPR055190">
    <property type="entry name" value="ATP-synt_VA_C"/>
</dbReference>
<feature type="domain" description="ATP synthase F1 complex delta/epsilon subunit N-terminal" evidence="17">
    <location>
        <begin position="469"/>
        <end position="540"/>
    </location>
</feature>
<evidence type="ECO:0000256" key="9">
    <source>
        <dbReference type="ARBA" id="ARBA00023065"/>
    </source>
</evidence>
<dbReference type="Pfam" id="PF02823">
    <property type="entry name" value="ATP-synt_DE_N"/>
    <property type="match status" value="1"/>
</dbReference>
<keyword evidence="19" id="KW-0378">Hydrolase</keyword>
<dbReference type="GO" id="GO:0046933">
    <property type="term" value="F:proton-transporting ATP synthase activity, rotational mechanism"/>
    <property type="evidence" value="ECO:0007669"/>
    <property type="project" value="InterPro"/>
</dbReference>
<protein>
    <recommendedName>
        <fullName evidence="14">ATP synthase F1 sector subunit beta</fullName>
    </recommendedName>
    <alternativeName>
        <fullName evidence="13">F-ATPase subunit beta</fullName>
    </alternativeName>
</protein>
<dbReference type="Gene3D" id="2.60.15.10">
    <property type="entry name" value="F0F1 ATP synthase delta/epsilon subunit, N-terminal"/>
    <property type="match status" value="1"/>
</dbReference>
<keyword evidence="9" id="KW-0406">Ion transport</keyword>
<dbReference type="InterPro" id="IPR001469">
    <property type="entry name" value="ATP_synth_F1_dsu/esu"/>
</dbReference>
<evidence type="ECO:0000256" key="8">
    <source>
        <dbReference type="ARBA" id="ARBA00022967"/>
    </source>
</evidence>